<dbReference type="SUPFAM" id="SSF88723">
    <property type="entry name" value="PIN domain-like"/>
    <property type="match status" value="1"/>
</dbReference>
<dbReference type="InterPro" id="IPR029060">
    <property type="entry name" value="PIN-like_dom_sf"/>
</dbReference>
<dbReference type="Proteomes" id="UP001168338">
    <property type="component" value="Unassembled WGS sequence"/>
</dbReference>
<comment type="caution">
    <text evidence="2">The sequence shown here is derived from an EMBL/GenBank/DDBJ whole genome shotgun (WGS) entry which is preliminary data.</text>
</comment>
<name>A0ABT8MAT9_9EURY</name>
<protein>
    <submittedName>
        <fullName evidence="2">Nucleotide-binding protein</fullName>
    </submittedName>
</protein>
<accession>A0ABT8MAT9</accession>
<dbReference type="InterPro" id="IPR041120">
    <property type="entry name" value="PIN_9"/>
</dbReference>
<dbReference type="Pfam" id="PF18477">
    <property type="entry name" value="PIN_9"/>
    <property type="match status" value="1"/>
</dbReference>
<dbReference type="RefSeq" id="WP_301664181.1">
    <property type="nucleotide sequence ID" value="NZ_VCYH01000005.1"/>
</dbReference>
<organism evidence="2 3">
    <name type="scientific">Methanoculleus frigidifontis</name>
    <dbReference type="NCBI Taxonomy" id="2584085"/>
    <lineage>
        <taxon>Archaea</taxon>
        <taxon>Methanobacteriati</taxon>
        <taxon>Methanobacteriota</taxon>
        <taxon>Stenosarchaea group</taxon>
        <taxon>Methanomicrobia</taxon>
        <taxon>Methanomicrobiales</taxon>
        <taxon>Methanomicrobiaceae</taxon>
        <taxon>Methanoculleus</taxon>
    </lineage>
</organism>
<reference evidence="2" key="1">
    <citation type="submission" date="2019-05" db="EMBL/GenBank/DDBJ databases">
        <title>Methanoculleus sp. FWC-SCC1, a methanogenic archaeon isolated from deep marine cold seep.</title>
        <authorList>
            <person name="Chen Y.-W."/>
            <person name="Chen S.-C."/>
            <person name="Teng N.-H."/>
            <person name="Lai M.-C."/>
        </authorList>
    </citation>
    <scope>NUCLEOTIDE SEQUENCE</scope>
    <source>
        <strain evidence="2">FWC-SCC1</strain>
    </source>
</reference>
<dbReference type="EMBL" id="VCYH01000005">
    <property type="protein sequence ID" value="MDN7025050.1"/>
    <property type="molecule type" value="Genomic_DNA"/>
</dbReference>
<evidence type="ECO:0000313" key="3">
    <source>
        <dbReference type="Proteomes" id="UP001168338"/>
    </source>
</evidence>
<keyword evidence="3" id="KW-1185">Reference proteome</keyword>
<feature type="domain" description="VapC9 PIN-like" evidence="1">
    <location>
        <begin position="14"/>
        <end position="128"/>
    </location>
</feature>
<evidence type="ECO:0000259" key="1">
    <source>
        <dbReference type="Pfam" id="PF18477"/>
    </source>
</evidence>
<sequence length="137" mass="15040">MAADRDGSPDRVKVLLDANALMMPAQFGVDIYEELSLLFGDYEAITLEDVVGELAGLTRGRGRDAAAARVGLAMAERSRVLPSGSLRRSVDERVAEFAEREGCVVVTNDRHLRNALLDRGIDVVSMRKQKKLELIRG</sequence>
<evidence type="ECO:0000313" key="2">
    <source>
        <dbReference type="EMBL" id="MDN7025050.1"/>
    </source>
</evidence>
<dbReference type="CDD" id="cd09879">
    <property type="entry name" value="PIN_VapC_AF0591-like"/>
    <property type="match status" value="1"/>
</dbReference>
<proteinExistence type="predicted"/>
<dbReference type="Gene3D" id="3.40.50.1010">
    <property type="entry name" value="5'-nuclease"/>
    <property type="match status" value="1"/>
</dbReference>
<gene>
    <name evidence="2" type="ORF">FGU65_09140</name>
</gene>